<evidence type="ECO:0000259" key="7">
    <source>
        <dbReference type="Pfam" id="PF18564"/>
    </source>
</evidence>
<evidence type="ECO:0000256" key="1">
    <source>
        <dbReference type="ARBA" id="ARBA00005641"/>
    </source>
</evidence>
<feature type="chain" id="PRO_5039367204" evidence="5">
    <location>
        <begin position="31"/>
        <end position="512"/>
    </location>
</feature>
<dbReference type="InterPro" id="IPR052066">
    <property type="entry name" value="Glycosphingolipid_Hydrolases"/>
</dbReference>
<name>A0A370IB72_9NOCA</name>
<sequence length="512" mass="54915">MKVEPKMRAFQIFCAFTAMIVGIVTSQATASGDVSNPESGIVKVPMRTSGKWLVDQLERVFIPHGENIAAKHFPYLPSQLGFGDEDAELLAREGFDAVRLTLFWAAIEPRPGVYDEAYLADIEQTATMLERHGIATLVEAHQDIWSARYGGDGAPDWATIDDGVPDGPHDLVGANLANPAYWRASDNFYDNRPAADGVGIRDRFLAMWRHVAETLSGTPGLIGYGPLNQPPAGAAFLPCLADACPPQQAERLRALSDDVTRAIRAGDPMTPVWLAPLITSNYGTRSELGPVPDPNVVYGFNSYCVVAALQGGGGAGCEPQWQAGAAEADRYSAEQAIPAVATEFGATGATDALRANAAIFDDHRVGWFHWTYFGGDPATVAKDPDAQAIVVDPARPRTGGNINEPNLDALARPYPQLTAGTPGPWRFDPTTRQFDYRFTPARATGDGAFPVDSQTVIALPQRQYREGYHLRLTGARAVSESGAPQLRIVSCADGGEIAITVLPGPGADDQRC</sequence>
<dbReference type="AlphaFoldDB" id="A0A370IB72"/>
<dbReference type="Pfam" id="PF00150">
    <property type="entry name" value="Cellulase"/>
    <property type="match status" value="1"/>
</dbReference>
<keyword evidence="3 4" id="KW-0326">Glycosidase</keyword>
<dbReference type="Pfam" id="PF18564">
    <property type="entry name" value="Glyco_hydro_5_C"/>
    <property type="match status" value="1"/>
</dbReference>
<comment type="caution">
    <text evidence="8">The sequence shown here is derived from an EMBL/GenBank/DDBJ whole genome shotgun (WGS) entry which is preliminary data.</text>
</comment>
<accession>A0A370IB72</accession>
<evidence type="ECO:0000259" key="6">
    <source>
        <dbReference type="Pfam" id="PF00150"/>
    </source>
</evidence>
<evidence type="ECO:0000313" key="9">
    <source>
        <dbReference type="Proteomes" id="UP000254869"/>
    </source>
</evidence>
<dbReference type="STRING" id="1210086.GCA_001613105_07875"/>
<keyword evidence="2 4" id="KW-0378">Hydrolase</keyword>
<dbReference type="Proteomes" id="UP000254869">
    <property type="component" value="Unassembled WGS sequence"/>
</dbReference>
<dbReference type="PANTHER" id="PTHR31308:SF3">
    <property type="entry name" value="ENDOGLYCOCERAMIDASE"/>
    <property type="match status" value="1"/>
</dbReference>
<feature type="domain" description="Glycoside hydrolase family 5" evidence="6">
    <location>
        <begin position="87"/>
        <end position="371"/>
    </location>
</feature>
<gene>
    <name evidence="8" type="ORF">DFR76_102260</name>
</gene>
<dbReference type="GO" id="GO:0016042">
    <property type="term" value="P:lipid catabolic process"/>
    <property type="evidence" value="ECO:0007669"/>
    <property type="project" value="UniProtKB-ARBA"/>
</dbReference>
<dbReference type="Gene3D" id="3.20.20.80">
    <property type="entry name" value="Glycosidases"/>
    <property type="match status" value="1"/>
</dbReference>
<keyword evidence="9" id="KW-1185">Reference proteome</keyword>
<comment type="similarity">
    <text evidence="1 4">Belongs to the glycosyl hydrolase 5 (cellulase A) family.</text>
</comment>
<keyword evidence="5" id="KW-0732">Signal</keyword>
<evidence type="ECO:0000313" key="8">
    <source>
        <dbReference type="EMBL" id="RDI67860.1"/>
    </source>
</evidence>
<evidence type="ECO:0000256" key="2">
    <source>
        <dbReference type="ARBA" id="ARBA00022801"/>
    </source>
</evidence>
<dbReference type="GO" id="GO:1901136">
    <property type="term" value="P:carbohydrate derivative catabolic process"/>
    <property type="evidence" value="ECO:0007669"/>
    <property type="project" value="UniProtKB-ARBA"/>
</dbReference>
<feature type="signal peptide" evidence="5">
    <location>
        <begin position="1"/>
        <end position="30"/>
    </location>
</feature>
<dbReference type="InterPro" id="IPR017853">
    <property type="entry name" value="GH"/>
</dbReference>
<proteinExistence type="inferred from homology"/>
<evidence type="ECO:0000256" key="5">
    <source>
        <dbReference type="SAM" id="SignalP"/>
    </source>
</evidence>
<reference evidence="8 9" key="1">
    <citation type="submission" date="2018-07" db="EMBL/GenBank/DDBJ databases">
        <title>Genomic Encyclopedia of Type Strains, Phase IV (KMG-IV): sequencing the most valuable type-strain genomes for metagenomic binning, comparative biology and taxonomic classification.</title>
        <authorList>
            <person name="Goeker M."/>
        </authorList>
    </citation>
    <scope>NUCLEOTIDE SEQUENCE [LARGE SCALE GENOMIC DNA]</scope>
    <source>
        <strain evidence="8 9">DSM 44290</strain>
    </source>
</reference>
<protein>
    <submittedName>
        <fullName evidence="8">Endoglycoceramidase</fullName>
    </submittedName>
</protein>
<dbReference type="GO" id="GO:0004553">
    <property type="term" value="F:hydrolase activity, hydrolyzing O-glycosyl compounds"/>
    <property type="evidence" value="ECO:0007669"/>
    <property type="project" value="InterPro"/>
</dbReference>
<organism evidence="8 9">
    <name type="scientific">Nocardia pseudobrasiliensis</name>
    <dbReference type="NCBI Taxonomy" id="45979"/>
    <lineage>
        <taxon>Bacteria</taxon>
        <taxon>Bacillati</taxon>
        <taxon>Actinomycetota</taxon>
        <taxon>Actinomycetes</taxon>
        <taxon>Mycobacteriales</taxon>
        <taxon>Nocardiaceae</taxon>
        <taxon>Nocardia</taxon>
    </lineage>
</organism>
<evidence type="ECO:0000256" key="4">
    <source>
        <dbReference type="RuleBase" id="RU361153"/>
    </source>
</evidence>
<dbReference type="InterPro" id="IPR041036">
    <property type="entry name" value="GH5_C"/>
</dbReference>
<dbReference type="InterPro" id="IPR001547">
    <property type="entry name" value="Glyco_hydro_5"/>
</dbReference>
<evidence type="ECO:0000256" key="3">
    <source>
        <dbReference type="ARBA" id="ARBA00023295"/>
    </source>
</evidence>
<dbReference type="PANTHER" id="PTHR31308">
    <property type="match status" value="1"/>
</dbReference>
<dbReference type="GO" id="GO:0000272">
    <property type="term" value="P:polysaccharide catabolic process"/>
    <property type="evidence" value="ECO:0007669"/>
    <property type="project" value="InterPro"/>
</dbReference>
<feature type="domain" description="Glycoside hydrolase family 5 C-terminal" evidence="7">
    <location>
        <begin position="412"/>
        <end position="501"/>
    </location>
</feature>
<dbReference type="SUPFAM" id="SSF51445">
    <property type="entry name" value="(Trans)glycosidases"/>
    <property type="match status" value="1"/>
</dbReference>
<dbReference type="InterPro" id="IPR013780">
    <property type="entry name" value="Glyco_hydro_b"/>
</dbReference>
<dbReference type="Gene3D" id="2.60.40.1180">
    <property type="entry name" value="Golgi alpha-mannosidase II"/>
    <property type="match status" value="1"/>
</dbReference>
<dbReference type="EMBL" id="QQBC01000002">
    <property type="protein sequence ID" value="RDI67860.1"/>
    <property type="molecule type" value="Genomic_DNA"/>
</dbReference>